<feature type="domain" description="RRM" evidence="4">
    <location>
        <begin position="153"/>
        <end position="239"/>
    </location>
</feature>
<feature type="compositionally biased region" description="Acidic residues" evidence="3">
    <location>
        <begin position="41"/>
        <end position="57"/>
    </location>
</feature>
<dbReference type="OMA" id="IKAHFAS"/>
<dbReference type="Gene3D" id="3.30.70.330">
    <property type="match status" value="1"/>
</dbReference>
<dbReference type="InterPro" id="IPR035979">
    <property type="entry name" value="RBD_domain_sf"/>
</dbReference>
<dbReference type="Pfam" id="PF00076">
    <property type="entry name" value="RRM_1"/>
    <property type="match status" value="1"/>
</dbReference>
<feature type="compositionally biased region" description="Basic and acidic residues" evidence="3">
    <location>
        <begin position="112"/>
        <end position="124"/>
    </location>
</feature>
<dbReference type="SMART" id="SM00360">
    <property type="entry name" value="RRM"/>
    <property type="match status" value="1"/>
</dbReference>
<dbReference type="OrthoDB" id="167718at2759"/>
<dbReference type="InterPro" id="IPR012677">
    <property type="entry name" value="Nucleotide-bd_a/b_plait_sf"/>
</dbReference>
<feature type="compositionally biased region" description="Low complexity" evidence="3">
    <location>
        <begin position="85"/>
        <end position="95"/>
    </location>
</feature>
<evidence type="ECO:0000313" key="5">
    <source>
        <dbReference type="EMBL" id="EIW86909.1"/>
    </source>
</evidence>
<dbReference type="GO" id="GO:0005730">
    <property type="term" value="C:nucleolus"/>
    <property type="evidence" value="ECO:0007669"/>
    <property type="project" value="TreeGrafter"/>
</dbReference>
<dbReference type="KEGG" id="cput:CONPUDRAFT_115752"/>
<feature type="compositionally biased region" description="Polar residues" evidence="3">
    <location>
        <begin position="328"/>
        <end position="339"/>
    </location>
</feature>
<proteinExistence type="predicted"/>
<evidence type="ECO:0000256" key="1">
    <source>
        <dbReference type="ARBA" id="ARBA00022884"/>
    </source>
</evidence>
<feature type="compositionally biased region" description="Basic residues" evidence="3">
    <location>
        <begin position="315"/>
        <end position="326"/>
    </location>
</feature>
<dbReference type="PANTHER" id="PTHR23236">
    <property type="entry name" value="EUKARYOTIC TRANSLATION INITIATION FACTOR 4B/4H"/>
    <property type="match status" value="1"/>
</dbReference>
<evidence type="ECO:0000259" key="4">
    <source>
        <dbReference type="PROSITE" id="PS50102"/>
    </source>
</evidence>
<dbReference type="GO" id="GO:0042274">
    <property type="term" value="P:ribosomal small subunit biogenesis"/>
    <property type="evidence" value="ECO:0007669"/>
    <property type="project" value="TreeGrafter"/>
</dbReference>
<dbReference type="GO" id="GO:0019843">
    <property type="term" value="F:rRNA binding"/>
    <property type="evidence" value="ECO:0007669"/>
    <property type="project" value="TreeGrafter"/>
</dbReference>
<feature type="compositionally biased region" description="Basic and acidic residues" evidence="3">
    <location>
        <begin position="58"/>
        <end position="84"/>
    </location>
</feature>
<dbReference type="PANTHER" id="PTHR23236:SF51">
    <property type="entry name" value="NUCLEOLAR PROTEIN 6"/>
    <property type="match status" value="1"/>
</dbReference>
<dbReference type="CDD" id="cd12400">
    <property type="entry name" value="RRM_Nop6"/>
    <property type="match status" value="1"/>
</dbReference>
<feature type="compositionally biased region" description="Basic and acidic residues" evidence="3">
    <location>
        <begin position="244"/>
        <end position="284"/>
    </location>
</feature>
<sequence length="339" mass="36511">MSTASKLTKKQKKGVAFRNRKTGGKKKSADFEEGEGRDVPIAEDQDMAEVAGEEDGVEEKSERVDAGVKEGSKSKGKGKEKAKPEVAAAGEGAPGRTKRKREAATEVENDGEDVKPAGDAEIKPKSKRRKGDTGEALEGEEDGAKKSSSARRYILFLGNLKYTTSLEAIQAHFSACDPPPTIRLLTPKKAPHKSATAGPTKSKGCAFLEFKHQNALQQGIKLHHSTLDGRKVNVELTAGGGGKSETRLNKLKERNKGLDTQRRKRTTKPDAGEKKEVAPSRGAERQSATSGVMAAPAEKRTWTVGEVEETETHRGGKKHAKRRPRPKNFSTGTNAIPVG</sequence>
<evidence type="ECO:0000313" key="6">
    <source>
        <dbReference type="Proteomes" id="UP000053558"/>
    </source>
</evidence>
<accession>A0A5M3N654</accession>
<feature type="compositionally biased region" description="Basic residues" evidence="3">
    <location>
        <begin position="7"/>
        <end position="26"/>
    </location>
</feature>
<keyword evidence="6" id="KW-1185">Reference proteome</keyword>
<evidence type="ECO:0000256" key="3">
    <source>
        <dbReference type="SAM" id="MobiDB-lite"/>
    </source>
</evidence>
<name>A0A5M3N654_CONPW</name>
<dbReference type="Proteomes" id="UP000053558">
    <property type="component" value="Unassembled WGS sequence"/>
</dbReference>
<evidence type="ECO:0000256" key="2">
    <source>
        <dbReference type="PROSITE-ProRule" id="PRU00176"/>
    </source>
</evidence>
<comment type="caution">
    <text evidence="5">The sequence shown here is derived from an EMBL/GenBank/DDBJ whole genome shotgun (WGS) entry which is preliminary data.</text>
</comment>
<dbReference type="AlphaFoldDB" id="A0A5M3N654"/>
<gene>
    <name evidence="5" type="ORF">CONPUDRAFT_115752</name>
</gene>
<dbReference type="EMBL" id="JH711573">
    <property type="protein sequence ID" value="EIW86909.1"/>
    <property type="molecule type" value="Genomic_DNA"/>
</dbReference>
<feature type="region of interest" description="Disordered" evidence="3">
    <location>
        <begin position="1"/>
        <end position="148"/>
    </location>
</feature>
<organism evidence="5 6">
    <name type="scientific">Coniophora puteana (strain RWD-64-598)</name>
    <name type="common">Brown rot fungus</name>
    <dbReference type="NCBI Taxonomy" id="741705"/>
    <lineage>
        <taxon>Eukaryota</taxon>
        <taxon>Fungi</taxon>
        <taxon>Dikarya</taxon>
        <taxon>Basidiomycota</taxon>
        <taxon>Agaricomycotina</taxon>
        <taxon>Agaricomycetes</taxon>
        <taxon>Agaricomycetidae</taxon>
        <taxon>Boletales</taxon>
        <taxon>Coniophorineae</taxon>
        <taxon>Coniophoraceae</taxon>
        <taxon>Coniophora</taxon>
    </lineage>
</organism>
<protein>
    <recommendedName>
        <fullName evidence="4">RRM domain-containing protein</fullName>
    </recommendedName>
</protein>
<dbReference type="SUPFAM" id="SSF54928">
    <property type="entry name" value="RNA-binding domain, RBD"/>
    <property type="match status" value="1"/>
</dbReference>
<reference evidence="6" key="1">
    <citation type="journal article" date="2012" name="Science">
        <title>The Paleozoic origin of enzymatic lignin decomposition reconstructed from 31 fungal genomes.</title>
        <authorList>
            <person name="Floudas D."/>
            <person name="Binder M."/>
            <person name="Riley R."/>
            <person name="Barry K."/>
            <person name="Blanchette R.A."/>
            <person name="Henrissat B."/>
            <person name="Martinez A.T."/>
            <person name="Otillar R."/>
            <person name="Spatafora J.W."/>
            <person name="Yadav J.S."/>
            <person name="Aerts A."/>
            <person name="Benoit I."/>
            <person name="Boyd A."/>
            <person name="Carlson A."/>
            <person name="Copeland A."/>
            <person name="Coutinho P.M."/>
            <person name="de Vries R.P."/>
            <person name="Ferreira P."/>
            <person name="Findley K."/>
            <person name="Foster B."/>
            <person name="Gaskell J."/>
            <person name="Glotzer D."/>
            <person name="Gorecki P."/>
            <person name="Heitman J."/>
            <person name="Hesse C."/>
            <person name="Hori C."/>
            <person name="Igarashi K."/>
            <person name="Jurgens J.A."/>
            <person name="Kallen N."/>
            <person name="Kersten P."/>
            <person name="Kohler A."/>
            <person name="Kuees U."/>
            <person name="Kumar T.K.A."/>
            <person name="Kuo A."/>
            <person name="LaButti K."/>
            <person name="Larrondo L.F."/>
            <person name="Lindquist E."/>
            <person name="Ling A."/>
            <person name="Lombard V."/>
            <person name="Lucas S."/>
            <person name="Lundell T."/>
            <person name="Martin R."/>
            <person name="McLaughlin D.J."/>
            <person name="Morgenstern I."/>
            <person name="Morin E."/>
            <person name="Murat C."/>
            <person name="Nagy L.G."/>
            <person name="Nolan M."/>
            <person name="Ohm R.A."/>
            <person name="Patyshakuliyeva A."/>
            <person name="Rokas A."/>
            <person name="Ruiz-Duenas F.J."/>
            <person name="Sabat G."/>
            <person name="Salamov A."/>
            <person name="Samejima M."/>
            <person name="Schmutz J."/>
            <person name="Slot J.C."/>
            <person name="St John F."/>
            <person name="Stenlid J."/>
            <person name="Sun H."/>
            <person name="Sun S."/>
            <person name="Syed K."/>
            <person name="Tsang A."/>
            <person name="Wiebenga A."/>
            <person name="Young D."/>
            <person name="Pisabarro A."/>
            <person name="Eastwood D.C."/>
            <person name="Martin F."/>
            <person name="Cullen D."/>
            <person name="Grigoriev I.V."/>
            <person name="Hibbett D.S."/>
        </authorList>
    </citation>
    <scope>NUCLEOTIDE SEQUENCE [LARGE SCALE GENOMIC DNA]</scope>
    <source>
        <strain evidence="6">RWD-64-598 SS2</strain>
    </source>
</reference>
<dbReference type="InterPro" id="IPR000504">
    <property type="entry name" value="RRM_dom"/>
</dbReference>
<dbReference type="RefSeq" id="XP_007763563.1">
    <property type="nucleotide sequence ID" value="XM_007765373.1"/>
</dbReference>
<dbReference type="InterPro" id="IPR034228">
    <property type="entry name" value="Nop6_RRM"/>
</dbReference>
<dbReference type="PROSITE" id="PS50102">
    <property type="entry name" value="RRM"/>
    <property type="match status" value="1"/>
</dbReference>
<feature type="compositionally biased region" description="Basic and acidic residues" evidence="3">
    <location>
        <begin position="27"/>
        <end position="40"/>
    </location>
</feature>
<dbReference type="GeneID" id="19199176"/>
<feature type="region of interest" description="Disordered" evidence="3">
    <location>
        <begin position="235"/>
        <end position="339"/>
    </location>
</feature>
<keyword evidence="1 2" id="KW-0694">RNA-binding</keyword>